<reference evidence="1" key="2">
    <citation type="journal article" date="2015" name="Fish Shellfish Immunol.">
        <title>Early steps in the European eel (Anguilla anguilla)-Vibrio vulnificus interaction in the gills: Role of the RtxA13 toxin.</title>
        <authorList>
            <person name="Callol A."/>
            <person name="Pajuelo D."/>
            <person name="Ebbesson L."/>
            <person name="Teles M."/>
            <person name="MacKenzie S."/>
            <person name="Amaro C."/>
        </authorList>
    </citation>
    <scope>NUCLEOTIDE SEQUENCE</scope>
</reference>
<proteinExistence type="predicted"/>
<dbReference type="AlphaFoldDB" id="A0A0E9PZL4"/>
<dbReference type="PROSITE" id="PS51257">
    <property type="entry name" value="PROKAR_LIPOPROTEIN"/>
    <property type="match status" value="1"/>
</dbReference>
<name>A0A0E9PZL4_ANGAN</name>
<accession>A0A0E9PZL4</accession>
<protein>
    <submittedName>
        <fullName evidence="1">Uncharacterized protein</fullName>
    </submittedName>
</protein>
<reference evidence="1" key="1">
    <citation type="submission" date="2014-11" db="EMBL/GenBank/DDBJ databases">
        <authorList>
            <person name="Amaro Gonzalez C."/>
        </authorList>
    </citation>
    <scope>NUCLEOTIDE SEQUENCE</scope>
</reference>
<dbReference type="EMBL" id="GBXM01098653">
    <property type="protein sequence ID" value="JAH09924.1"/>
    <property type="molecule type" value="Transcribed_RNA"/>
</dbReference>
<sequence length="37" mass="4234">MEWQVHRRAPVLNQRCISTPLIQPASFVGCLKVKTII</sequence>
<organism evidence="1">
    <name type="scientific">Anguilla anguilla</name>
    <name type="common">European freshwater eel</name>
    <name type="synonym">Muraena anguilla</name>
    <dbReference type="NCBI Taxonomy" id="7936"/>
    <lineage>
        <taxon>Eukaryota</taxon>
        <taxon>Metazoa</taxon>
        <taxon>Chordata</taxon>
        <taxon>Craniata</taxon>
        <taxon>Vertebrata</taxon>
        <taxon>Euteleostomi</taxon>
        <taxon>Actinopterygii</taxon>
        <taxon>Neopterygii</taxon>
        <taxon>Teleostei</taxon>
        <taxon>Anguilliformes</taxon>
        <taxon>Anguillidae</taxon>
        <taxon>Anguilla</taxon>
    </lineage>
</organism>
<evidence type="ECO:0000313" key="1">
    <source>
        <dbReference type="EMBL" id="JAH09924.1"/>
    </source>
</evidence>